<evidence type="ECO:0000313" key="6">
    <source>
        <dbReference type="Proteomes" id="UP001652504"/>
    </source>
</evidence>
<feature type="transmembrane region" description="Helical" evidence="4">
    <location>
        <begin position="370"/>
        <end position="391"/>
    </location>
</feature>
<proteinExistence type="predicted"/>
<organism evidence="5 6">
    <name type="scientific">Fluctibacter corallii</name>
    <dbReference type="NCBI Taxonomy" id="2984329"/>
    <lineage>
        <taxon>Bacteria</taxon>
        <taxon>Pseudomonadati</taxon>
        <taxon>Pseudomonadota</taxon>
        <taxon>Gammaproteobacteria</taxon>
        <taxon>Alteromonadales</taxon>
        <taxon>Alteromonadaceae</taxon>
        <taxon>Fluctibacter</taxon>
    </lineage>
</organism>
<feature type="transmembrane region" description="Helical" evidence="4">
    <location>
        <begin position="76"/>
        <end position="96"/>
    </location>
</feature>
<feature type="transmembrane region" description="Helical" evidence="4">
    <location>
        <begin position="304"/>
        <end position="322"/>
    </location>
</feature>
<dbReference type="PANTHER" id="PTHR23526:SF2">
    <property type="entry name" value="MAJOR FACILITATOR SUPERFAMILY (MFS) PROFILE DOMAIN-CONTAINING PROTEIN"/>
    <property type="match status" value="1"/>
</dbReference>
<evidence type="ECO:0000313" key="5">
    <source>
        <dbReference type="EMBL" id="MCV2885154.1"/>
    </source>
</evidence>
<feature type="transmembrane region" description="Helical" evidence="4">
    <location>
        <begin position="141"/>
        <end position="163"/>
    </location>
</feature>
<dbReference type="InterPro" id="IPR036259">
    <property type="entry name" value="MFS_trans_sf"/>
</dbReference>
<dbReference type="PANTHER" id="PTHR23526">
    <property type="entry name" value="INTEGRAL MEMBRANE TRANSPORT PROTEIN-RELATED"/>
    <property type="match status" value="1"/>
</dbReference>
<evidence type="ECO:0000256" key="4">
    <source>
        <dbReference type="SAM" id="Phobius"/>
    </source>
</evidence>
<protein>
    <submittedName>
        <fullName evidence="5">MFS transporter</fullName>
    </submittedName>
</protein>
<sequence>MKKFGAFVRLLIISSMTKLADLLVSPKTTLPWLITATGAPSWLIPMLVPVKESGSLLPQWILRTTLVHQFENRMTFWRIGMAVQGIGIVSLVLSVFWSDPMWLSVIWILLLFAIAFGRSICSLTMKDIQGSNVEKGRRGRLVGAASSISGALTIVTSLALLWFGDKDNVLAVKLLIVSGGALFLFAMLPSLAMQTRIDDAKESSPRLREIFAVVSENQALRSLIISRSLLLHSALVLPFIVALSASTERFDLPIFMILSAIASLLSSYVWGALSDKSAVLTLKISSFICVIAAMGAGFLESNAVPLYAYICFFTLSIGHAGIRTGRKTYILDITEKGERTTYVAIANTLVGVVLLLLGGVYALLENALGSMVLLVMATVLVLGFLHTFMLAPEK</sequence>
<dbReference type="SUPFAM" id="SSF103473">
    <property type="entry name" value="MFS general substrate transporter"/>
    <property type="match status" value="1"/>
</dbReference>
<feature type="transmembrane region" description="Helical" evidence="4">
    <location>
        <begin position="252"/>
        <end position="273"/>
    </location>
</feature>
<keyword evidence="1 4" id="KW-0812">Transmembrane</keyword>
<name>A0ABT3A929_9ALTE</name>
<dbReference type="Proteomes" id="UP001652504">
    <property type="component" value="Unassembled WGS sequence"/>
</dbReference>
<evidence type="ECO:0000256" key="3">
    <source>
        <dbReference type="ARBA" id="ARBA00023136"/>
    </source>
</evidence>
<dbReference type="Pfam" id="PF07690">
    <property type="entry name" value="MFS_1"/>
    <property type="match status" value="1"/>
</dbReference>
<feature type="transmembrane region" description="Helical" evidence="4">
    <location>
        <begin position="229"/>
        <end position="246"/>
    </location>
</feature>
<accession>A0ABT3A929</accession>
<feature type="transmembrane region" description="Helical" evidence="4">
    <location>
        <begin position="280"/>
        <end position="298"/>
    </location>
</feature>
<evidence type="ECO:0000256" key="2">
    <source>
        <dbReference type="ARBA" id="ARBA00022989"/>
    </source>
</evidence>
<reference evidence="5 6" key="1">
    <citation type="submission" date="2022-10" db="EMBL/GenBank/DDBJ databases">
        <title>Aestuariibacter sp. AA17 isolated from Montipora capitata coral fragment.</title>
        <authorList>
            <person name="Emsley S.A."/>
            <person name="Pfannmuller K.M."/>
            <person name="Loughran R.M."/>
            <person name="Shlafstein M."/>
            <person name="Papke E."/>
            <person name="Saw J.H."/>
            <person name="Ushijima B."/>
            <person name="Videau P."/>
        </authorList>
    </citation>
    <scope>NUCLEOTIDE SEQUENCE [LARGE SCALE GENOMIC DNA]</scope>
    <source>
        <strain evidence="5 6">AA17</strain>
    </source>
</reference>
<feature type="transmembrane region" description="Helical" evidence="4">
    <location>
        <begin position="102"/>
        <end position="121"/>
    </location>
</feature>
<feature type="transmembrane region" description="Helical" evidence="4">
    <location>
        <begin position="169"/>
        <end position="188"/>
    </location>
</feature>
<dbReference type="InterPro" id="IPR052528">
    <property type="entry name" value="Sugar_transport-like"/>
</dbReference>
<dbReference type="RefSeq" id="WP_263712445.1">
    <property type="nucleotide sequence ID" value="NZ_JAOWKX010000005.1"/>
</dbReference>
<keyword evidence="3 4" id="KW-0472">Membrane</keyword>
<feature type="transmembrane region" description="Helical" evidence="4">
    <location>
        <begin position="342"/>
        <end position="364"/>
    </location>
</feature>
<dbReference type="EMBL" id="JAOWKX010000005">
    <property type="protein sequence ID" value="MCV2885154.1"/>
    <property type="molecule type" value="Genomic_DNA"/>
</dbReference>
<dbReference type="Gene3D" id="1.20.1250.20">
    <property type="entry name" value="MFS general substrate transporter like domains"/>
    <property type="match status" value="1"/>
</dbReference>
<evidence type="ECO:0000256" key="1">
    <source>
        <dbReference type="ARBA" id="ARBA00022692"/>
    </source>
</evidence>
<dbReference type="InterPro" id="IPR011701">
    <property type="entry name" value="MFS"/>
</dbReference>
<keyword evidence="2 4" id="KW-1133">Transmembrane helix</keyword>
<keyword evidence="6" id="KW-1185">Reference proteome</keyword>
<gene>
    <name evidence="5" type="ORF">OE749_10670</name>
</gene>
<comment type="caution">
    <text evidence="5">The sequence shown here is derived from an EMBL/GenBank/DDBJ whole genome shotgun (WGS) entry which is preliminary data.</text>
</comment>